<dbReference type="AlphaFoldDB" id="A0A8T0V490"/>
<feature type="region of interest" description="Disordered" evidence="1">
    <location>
        <begin position="164"/>
        <end position="184"/>
    </location>
</feature>
<feature type="compositionally biased region" description="Basic and acidic residues" evidence="1">
    <location>
        <begin position="175"/>
        <end position="184"/>
    </location>
</feature>
<sequence>SLGPYDKSLPAGCSANPPPPPPPHPPHTHTKKKGTTQAKNRTREGRRDGRATTIMDVLDTLPVRFHFNGEFLNDGKKVHYCGGRDAMSYIDRDKLSLPEIVGHLRDHCEVKEGTLLHWLFPGKDFSTGLRVLVDDKACQCMSDSIVEGGVAEVYVEDPIDAEISDDEAVGDGGSDYEHEMEQTS</sequence>
<feature type="region of interest" description="Disordered" evidence="1">
    <location>
        <begin position="1"/>
        <end position="49"/>
    </location>
</feature>
<comment type="caution">
    <text evidence="3">The sequence shown here is derived from an EMBL/GenBank/DDBJ whole genome shotgun (WGS) entry which is preliminary data.</text>
</comment>
<feature type="domain" description="PB1-like" evidence="2">
    <location>
        <begin position="63"/>
        <end position="156"/>
    </location>
</feature>
<feature type="non-terminal residue" evidence="3">
    <location>
        <position position="1"/>
    </location>
</feature>
<evidence type="ECO:0000259" key="2">
    <source>
        <dbReference type="Pfam" id="PF26130"/>
    </source>
</evidence>
<evidence type="ECO:0000313" key="3">
    <source>
        <dbReference type="EMBL" id="KAG2631232.1"/>
    </source>
</evidence>
<keyword evidence="4" id="KW-1185">Reference proteome</keyword>
<organism evidence="3 4">
    <name type="scientific">Panicum virgatum</name>
    <name type="common">Blackwell switchgrass</name>
    <dbReference type="NCBI Taxonomy" id="38727"/>
    <lineage>
        <taxon>Eukaryota</taxon>
        <taxon>Viridiplantae</taxon>
        <taxon>Streptophyta</taxon>
        <taxon>Embryophyta</taxon>
        <taxon>Tracheophyta</taxon>
        <taxon>Spermatophyta</taxon>
        <taxon>Magnoliopsida</taxon>
        <taxon>Liliopsida</taxon>
        <taxon>Poales</taxon>
        <taxon>Poaceae</taxon>
        <taxon>PACMAD clade</taxon>
        <taxon>Panicoideae</taxon>
        <taxon>Panicodae</taxon>
        <taxon>Paniceae</taxon>
        <taxon>Panicinae</taxon>
        <taxon>Panicum</taxon>
        <taxon>Panicum sect. Hiantes</taxon>
    </lineage>
</organism>
<evidence type="ECO:0000256" key="1">
    <source>
        <dbReference type="SAM" id="MobiDB-lite"/>
    </source>
</evidence>
<dbReference type="InterPro" id="IPR058594">
    <property type="entry name" value="PB1-like_dom_pln"/>
</dbReference>
<reference evidence="3" key="1">
    <citation type="submission" date="2020-05" db="EMBL/GenBank/DDBJ databases">
        <title>WGS assembly of Panicum virgatum.</title>
        <authorList>
            <person name="Lovell J.T."/>
            <person name="Jenkins J."/>
            <person name="Shu S."/>
            <person name="Juenger T.E."/>
            <person name="Schmutz J."/>
        </authorList>
    </citation>
    <scope>NUCLEOTIDE SEQUENCE</scope>
    <source>
        <strain evidence="3">AP13</strain>
    </source>
</reference>
<proteinExistence type="predicted"/>
<feature type="non-terminal residue" evidence="3">
    <location>
        <position position="184"/>
    </location>
</feature>
<name>A0A8T0V490_PANVG</name>
<dbReference type="Proteomes" id="UP000823388">
    <property type="component" value="Chromosome 2N"/>
</dbReference>
<protein>
    <recommendedName>
        <fullName evidence="2">PB1-like domain-containing protein</fullName>
    </recommendedName>
</protein>
<dbReference type="EMBL" id="CM029040">
    <property type="protein sequence ID" value="KAG2631232.1"/>
    <property type="molecule type" value="Genomic_DNA"/>
</dbReference>
<evidence type="ECO:0000313" key="4">
    <source>
        <dbReference type="Proteomes" id="UP000823388"/>
    </source>
</evidence>
<accession>A0A8T0V490</accession>
<gene>
    <name evidence="3" type="ORF">PVAP13_2NG007410</name>
</gene>
<dbReference type="Pfam" id="PF26130">
    <property type="entry name" value="PB1-like"/>
    <property type="match status" value="1"/>
</dbReference>
<feature type="compositionally biased region" description="Pro residues" evidence="1">
    <location>
        <begin position="16"/>
        <end position="25"/>
    </location>
</feature>